<gene>
    <name evidence="2" type="ORF">WJX81_008316</name>
</gene>
<dbReference type="AlphaFoldDB" id="A0AAW1RCI6"/>
<dbReference type="SUPFAM" id="SSF48371">
    <property type="entry name" value="ARM repeat"/>
    <property type="match status" value="1"/>
</dbReference>
<name>A0AAW1RCI6_9CHLO</name>
<evidence type="ECO:0000313" key="2">
    <source>
        <dbReference type="EMBL" id="KAK9831547.1"/>
    </source>
</evidence>
<dbReference type="GO" id="GO:0035556">
    <property type="term" value="P:intracellular signal transduction"/>
    <property type="evidence" value="ECO:0007669"/>
    <property type="project" value="TreeGrafter"/>
</dbReference>
<evidence type="ECO:0000313" key="3">
    <source>
        <dbReference type="Proteomes" id="UP001445335"/>
    </source>
</evidence>
<dbReference type="InterPro" id="IPR013878">
    <property type="entry name" value="Mo25"/>
</dbReference>
<comment type="caution">
    <text evidence="2">The sequence shown here is derived from an EMBL/GenBank/DDBJ whole genome shotgun (WGS) entry which is preliminary data.</text>
</comment>
<dbReference type="InterPro" id="IPR011989">
    <property type="entry name" value="ARM-like"/>
</dbReference>
<dbReference type="GO" id="GO:0043539">
    <property type="term" value="F:protein serine/threonine kinase activator activity"/>
    <property type="evidence" value="ECO:0007669"/>
    <property type="project" value="TreeGrafter"/>
</dbReference>
<proteinExistence type="inferred from homology"/>
<dbReference type="Gene3D" id="1.25.10.10">
    <property type="entry name" value="Leucine-rich Repeat Variant"/>
    <property type="match status" value="1"/>
</dbReference>
<dbReference type="InterPro" id="IPR016024">
    <property type="entry name" value="ARM-type_fold"/>
</dbReference>
<dbReference type="EMBL" id="JALJOU010000045">
    <property type="protein sequence ID" value="KAK9831547.1"/>
    <property type="molecule type" value="Genomic_DNA"/>
</dbReference>
<protein>
    <submittedName>
        <fullName evidence="2">Uncharacterized protein</fullName>
    </submittedName>
</protein>
<dbReference type="Pfam" id="PF08569">
    <property type="entry name" value="Mo25"/>
    <property type="match status" value="1"/>
</dbReference>
<evidence type="ECO:0000256" key="1">
    <source>
        <dbReference type="ARBA" id="ARBA00011012"/>
    </source>
</evidence>
<organism evidence="2 3">
    <name type="scientific">Elliptochloris bilobata</name>
    <dbReference type="NCBI Taxonomy" id="381761"/>
    <lineage>
        <taxon>Eukaryota</taxon>
        <taxon>Viridiplantae</taxon>
        <taxon>Chlorophyta</taxon>
        <taxon>core chlorophytes</taxon>
        <taxon>Trebouxiophyceae</taxon>
        <taxon>Trebouxiophyceae incertae sedis</taxon>
        <taxon>Elliptochloris clade</taxon>
        <taxon>Elliptochloris</taxon>
    </lineage>
</organism>
<dbReference type="PANTHER" id="PTHR10182">
    <property type="entry name" value="CALCIUM-BINDING PROTEIN 39-RELATED"/>
    <property type="match status" value="1"/>
</dbReference>
<keyword evidence="3" id="KW-1185">Reference proteome</keyword>
<dbReference type="PANTHER" id="PTHR10182:SF3">
    <property type="entry name" value="PROTEIN MO25"/>
    <property type="match status" value="1"/>
</dbReference>
<dbReference type="Proteomes" id="UP001445335">
    <property type="component" value="Unassembled WGS sequence"/>
</dbReference>
<accession>A0AAW1RCI6</accession>
<sequence>MASLLKKVLHQTGSRTPQDLVSRLCLALDKISESSTDKQQEDAAKLLYQMKVAIFGDGEVEPSKDNAVLICMEMCKCGLPKLLAMKLALLDFEARKDAAQVCGAIFRMDSNANGPGVRYVWEHPEILDMLFQGYSNPAIALNCGSMLRDCVRDENLARLVLEGPLFAEFFEKVEVTNFEVASDAFATFKDLLTRHKALVACFLASNYDKFFAQYTRLLQSTNYVTRRQSLKLLGELLLDRANVKVMMRYVGDPANLKLMMILLKDSSRSIQFEAFHVFKVFVANPNKTPAIVTILVSNRDKLLKYLGDFHTDKDDEQFKEEKAVIIKEISLLQPLERPSVSADEGLDAGPFSPMSP</sequence>
<reference evidence="2 3" key="1">
    <citation type="journal article" date="2024" name="Nat. Commun.">
        <title>Phylogenomics reveals the evolutionary origins of lichenization in chlorophyte algae.</title>
        <authorList>
            <person name="Puginier C."/>
            <person name="Libourel C."/>
            <person name="Otte J."/>
            <person name="Skaloud P."/>
            <person name="Haon M."/>
            <person name="Grisel S."/>
            <person name="Petersen M."/>
            <person name="Berrin J.G."/>
            <person name="Delaux P.M."/>
            <person name="Dal Grande F."/>
            <person name="Keller J."/>
        </authorList>
    </citation>
    <scope>NUCLEOTIDE SEQUENCE [LARGE SCALE GENOMIC DNA]</scope>
    <source>
        <strain evidence="2 3">SAG 245.80</strain>
    </source>
</reference>
<comment type="similarity">
    <text evidence="1">Belongs to the Mo25 family.</text>
</comment>